<dbReference type="Proteomes" id="UP001189122">
    <property type="component" value="Unassembled WGS sequence"/>
</dbReference>
<organism evidence="1">
    <name type="scientific">Spirodela intermedia</name>
    <name type="common">Intermediate duckweed</name>
    <dbReference type="NCBI Taxonomy" id="51605"/>
    <lineage>
        <taxon>Eukaryota</taxon>
        <taxon>Viridiplantae</taxon>
        <taxon>Streptophyta</taxon>
        <taxon>Embryophyta</taxon>
        <taxon>Tracheophyta</taxon>
        <taxon>Spermatophyta</taxon>
        <taxon>Magnoliopsida</taxon>
        <taxon>Liliopsida</taxon>
        <taxon>Araceae</taxon>
        <taxon>Lemnoideae</taxon>
        <taxon>Spirodela</taxon>
    </lineage>
</organism>
<accession>A0A7I8JSR1</accession>
<dbReference type="AlphaFoldDB" id="A0A7I8JSR1"/>
<dbReference type="EMBL" id="CACRZD030000017">
    <property type="protein sequence ID" value="CAA6673216.1"/>
    <property type="molecule type" value="Genomic_DNA"/>
</dbReference>
<sequence length="24" mass="2871">MGFHNRAMSRHDNMLFSCFLLFPV</sequence>
<gene>
    <name evidence="1" type="ORF">SI7747_17019632</name>
</gene>
<reference evidence="1 2" key="1">
    <citation type="submission" date="2019-12" db="EMBL/GenBank/DDBJ databases">
        <authorList>
            <person name="Scholz U."/>
            <person name="Mascher M."/>
            <person name="Fiebig A."/>
        </authorList>
    </citation>
    <scope>NUCLEOTIDE SEQUENCE</scope>
</reference>
<evidence type="ECO:0000313" key="1">
    <source>
        <dbReference type="EMBL" id="CAA2634174.1"/>
    </source>
</evidence>
<keyword evidence="2" id="KW-1185">Reference proteome</keyword>
<name>A0A7I8JSR1_SPIIN</name>
<dbReference type="EMBL" id="LR743604">
    <property type="protein sequence ID" value="CAA2634174.1"/>
    <property type="molecule type" value="Genomic_DNA"/>
</dbReference>
<protein>
    <submittedName>
        <fullName evidence="1">Uncharacterized protein</fullName>
    </submittedName>
</protein>
<evidence type="ECO:0000313" key="2">
    <source>
        <dbReference type="Proteomes" id="UP001189122"/>
    </source>
</evidence>
<proteinExistence type="predicted"/>